<keyword evidence="12" id="KW-1278">Translocase</keyword>
<feature type="transmembrane region" description="Helical" evidence="20">
    <location>
        <begin position="807"/>
        <end position="830"/>
    </location>
</feature>
<feature type="compositionally biased region" description="Basic residues" evidence="21">
    <location>
        <begin position="34"/>
        <end position="43"/>
    </location>
</feature>
<dbReference type="GO" id="GO:0046872">
    <property type="term" value="F:metal ion binding"/>
    <property type="evidence" value="ECO:0007669"/>
    <property type="project" value="UniProtKB-KW"/>
</dbReference>
<evidence type="ECO:0000313" key="24">
    <source>
        <dbReference type="Proteomes" id="UP000245119"/>
    </source>
</evidence>
<comment type="caution">
    <text evidence="20">Lacks conserved residue(s) required for the propagation of feature annotation.</text>
</comment>
<dbReference type="InterPro" id="IPR044492">
    <property type="entry name" value="P_typ_ATPase_HD_dom"/>
</dbReference>
<evidence type="ECO:0000256" key="17">
    <source>
        <dbReference type="ARBA" id="ARBA00023201"/>
    </source>
</evidence>
<evidence type="ECO:0000256" key="13">
    <source>
        <dbReference type="ARBA" id="ARBA00022989"/>
    </source>
</evidence>
<dbReference type="SFLD" id="SFLDS00003">
    <property type="entry name" value="Haloacid_Dehalogenase"/>
    <property type="match status" value="1"/>
</dbReference>
<dbReference type="InterPro" id="IPR023298">
    <property type="entry name" value="ATPase_P-typ_TM_dom_sf"/>
</dbReference>
<dbReference type="SFLD" id="SFLDG00002">
    <property type="entry name" value="C1.7:_P-type_atpase_like"/>
    <property type="match status" value="1"/>
</dbReference>
<dbReference type="FunFam" id="2.70.150.10:FF:000003">
    <property type="entry name" value="Sodium/potassium-transporting ATPase subunit alpha"/>
    <property type="match status" value="1"/>
</dbReference>
<evidence type="ECO:0000256" key="18">
    <source>
        <dbReference type="ARBA" id="ARBA00037422"/>
    </source>
</evidence>
<evidence type="ECO:0000259" key="22">
    <source>
        <dbReference type="SMART" id="SM00831"/>
    </source>
</evidence>
<dbReference type="SUPFAM" id="SSF81665">
    <property type="entry name" value="Calcium ATPase, transmembrane domain M"/>
    <property type="match status" value="1"/>
</dbReference>
<keyword evidence="4" id="KW-1003">Cell membrane</keyword>
<dbReference type="FunFam" id="3.40.1110.10:FF:000001">
    <property type="entry name" value="Sodium/potassium-transporting ATPase subunit alpha"/>
    <property type="match status" value="1"/>
</dbReference>
<dbReference type="SUPFAM" id="SSF81660">
    <property type="entry name" value="Metal cation-transporting ATPase, ATP-binding domain N"/>
    <property type="match status" value="1"/>
</dbReference>
<feature type="transmembrane region" description="Helical" evidence="20">
    <location>
        <begin position="145"/>
        <end position="164"/>
    </location>
</feature>
<reference evidence="23 24" key="1">
    <citation type="submission" date="2018-04" db="EMBL/GenBank/DDBJ databases">
        <title>The genome of golden apple snail Pomacea canaliculata provides insight into stress tolerance and invasive adaptation.</title>
        <authorList>
            <person name="Liu C."/>
            <person name="Liu B."/>
            <person name="Ren Y."/>
            <person name="Zhang Y."/>
            <person name="Wang H."/>
            <person name="Li S."/>
            <person name="Jiang F."/>
            <person name="Yin L."/>
            <person name="Zhang G."/>
            <person name="Qian W."/>
            <person name="Fan W."/>
        </authorList>
    </citation>
    <scope>NUCLEOTIDE SEQUENCE [LARGE SCALE GENOMIC DNA]</scope>
    <source>
        <strain evidence="23">SZHN2017</strain>
        <tissue evidence="23">Muscle</tissue>
    </source>
</reference>
<evidence type="ECO:0000256" key="19">
    <source>
        <dbReference type="ARBA" id="ARBA00038795"/>
    </source>
</evidence>
<comment type="similarity">
    <text evidence="2 20">Belongs to the cation transport ATPase (P-type) (TC 3.A.3) family. Type IIC subfamily.</text>
</comment>
<dbReference type="PRINTS" id="PR00119">
    <property type="entry name" value="CATATPASE"/>
</dbReference>
<dbReference type="SUPFAM" id="SSF56784">
    <property type="entry name" value="HAD-like"/>
    <property type="match status" value="1"/>
</dbReference>
<keyword evidence="9 20" id="KW-0547">Nucleotide-binding</keyword>
<keyword evidence="11 20" id="KW-0630">Potassium</keyword>
<proteinExistence type="inferred from homology"/>
<feature type="transmembrane region" description="Helical" evidence="20">
    <location>
        <begin position="345"/>
        <end position="368"/>
    </location>
</feature>
<evidence type="ECO:0000256" key="3">
    <source>
        <dbReference type="ARBA" id="ARBA00022448"/>
    </source>
</evidence>
<evidence type="ECO:0000256" key="21">
    <source>
        <dbReference type="SAM" id="MobiDB-lite"/>
    </source>
</evidence>
<keyword evidence="14" id="KW-0915">Sodium</keyword>
<organism evidence="23 24">
    <name type="scientific">Pomacea canaliculata</name>
    <name type="common">Golden apple snail</name>
    <dbReference type="NCBI Taxonomy" id="400727"/>
    <lineage>
        <taxon>Eukaryota</taxon>
        <taxon>Metazoa</taxon>
        <taxon>Spiralia</taxon>
        <taxon>Lophotrochozoa</taxon>
        <taxon>Mollusca</taxon>
        <taxon>Gastropoda</taxon>
        <taxon>Caenogastropoda</taxon>
        <taxon>Architaenioglossa</taxon>
        <taxon>Ampullarioidea</taxon>
        <taxon>Ampullariidae</taxon>
        <taxon>Pomacea</taxon>
    </lineage>
</organism>
<dbReference type="GO" id="GO:0036376">
    <property type="term" value="P:sodium ion export across plasma membrane"/>
    <property type="evidence" value="ECO:0007669"/>
    <property type="project" value="TreeGrafter"/>
</dbReference>
<dbReference type="InterPro" id="IPR050510">
    <property type="entry name" value="Cation_transp_ATPase_P-type"/>
</dbReference>
<dbReference type="Pfam" id="PF00689">
    <property type="entry name" value="Cation_ATPase_C"/>
    <property type="match status" value="1"/>
</dbReference>
<dbReference type="GO" id="GO:0005391">
    <property type="term" value="F:P-type sodium:potassium-exchanging transporter activity"/>
    <property type="evidence" value="ECO:0007669"/>
    <property type="project" value="TreeGrafter"/>
</dbReference>
<evidence type="ECO:0000256" key="9">
    <source>
        <dbReference type="ARBA" id="ARBA00022741"/>
    </source>
</evidence>
<feature type="transmembrane region" description="Helical" evidence="20">
    <location>
        <begin position="112"/>
        <end position="133"/>
    </location>
</feature>
<keyword evidence="3 20" id="KW-0813">Transport</keyword>
<dbReference type="FunFam" id="3.40.50.1000:FF:000083">
    <property type="entry name" value="Sodium/potassium-transporting ATPase subunit alpha"/>
    <property type="match status" value="1"/>
</dbReference>
<evidence type="ECO:0000256" key="6">
    <source>
        <dbReference type="ARBA" id="ARBA00022553"/>
    </source>
</evidence>
<evidence type="ECO:0000256" key="11">
    <source>
        <dbReference type="ARBA" id="ARBA00022958"/>
    </source>
</evidence>
<dbReference type="Gene3D" id="1.20.1110.10">
    <property type="entry name" value="Calcium-transporting ATPase, transmembrane domain"/>
    <property type="match status" value="1"/>
</dbReference>
<dbReference type="Pfam" id="PF00122">
    <property type="entry name" value="E1-E2_ATPase"/>
    <property type="match status" value="1"/>
</dbReference>
<dbReference type="InterPro" id="IPR023299">
    <property type="entry name" value="ATPase_P-typ_cyto_dom_N"/>
</dbReference>
<dbReference type="InterPro" id="IPR008250">
    <property type="entry name" value="ATPase_P-typ_transduc_dom_A_sf"/>
</dbReference>
<dbReference type="SUPFAM" id="SSF81653">
    <property type="entry name" value="Calcium ATPase, transduction domain A"/>
    <property type="match status" value="1"/>
</dbReference>
<dbReference type="GO" id="GO:1990573">
    <property type="term" value="P:potassium ion import across plasma membrane"/>
    <property type="evidence" value="ECO:0007669"/>
    <property type="project" value="TreeGrafter"/>
</dbReference>
<dbReference type="GO" id="GO:0016887">
    <property type="term" value="F:ATP hydrolysis activity"/>
    <property type="evidence" value="ECO:0007669"/>
    <property type="project" value="InterPro"/>
</dbReference>
<evidence type="ECO:0000256" key="1">
    <source>
        <dbReference type="ARBA" id="ARBA00004651"/>
    </source>
</evidence>
<dbReference type="OrthoDB" id="3352408at2759"/>
<evidence type="ECO:0000256" key="15">
    <source>
        <dbReference type="ARBA" id="ARBA00023065"/>
    </source>
</evidence>
<feature type="transmembrane region" description="Helical" evidence="20">
    <location>
        <begin position="870"/>
        <end position="889"/>
    </location>
</feature>
<comment type="caution">
    <text evidence="23">The sequence shown here is derived from an EMBL/GenBank/DDBJ whole genome shotgun (WGS) entry which is preliminary data.</text>
</comment>
<feature type="transmembrane region" description="Helical" evidence="20">
    <location>
        <begin position="315"/>
        <end position="339"/>
    </location>
</feature>
<evidence type="ECO:0000313" key="23">
    <source>
        <dbReference type="EMBL" id="PVD27595.1"/>
    </source>
</evidence>
<protein>
    <recommendedName>
        <fullName evidence="20">Sodium/potassium-transporting ATPase subunit alpha</fullName>
    </recommendedName>
</protein>
<dbReference type="SMART" id="SM00831">
    <property type="entry name" value="Cation_ATPase_N"/>
    <property type="match status" value="1"/>
</dbReference>
<evidence type="ECO:0000256" key="16">
    <source>
        <dbReference type="ARBA" id="ARBA00023136"/>
    </source>
</evidence>
<evidence type="ECO:0000256" key="12">
    <source>
        <dbReference type="ARBA" id="ARBA00022967"/>
    </source>
</evidence>
<dbReference type="InterPro" id="IPR006068">
    <property type="entry name" value="ATPase_P-typ_cation-transptr_C"/>
</dbReference>
<dbReference type="InterPro" id="IPR023214">
    <property type="entry name" value="HAD_sf"/>
</dbReference>
<keyword evidence="16 20" id="KW-0472">Membrane</keyword>
<evidence type="ECO:0000256" key="2">
    <source>
        <dbReference type="ARBA" id="ARBA00006934"/>
    </source>
</evidence>
<dbReference type="PRINTS" id="PR00121">
    <property type="entry name" value="NAKATPASE"/>
</dbReference>
<dbReference type="GO" id="GO:1902600">
    <property type="term" value="P:proton transmembrane transport"/>
    <property type="evidence" value="ECO:0007669"/>
    <property type="project" value="TreeGrafter"/>
</dbReference>
<evidence type="ECO:0000256" key="10">
    <source>
        <dbReference type="ARBA" id="ARBA00022840"/>
    </source>
</evidence>
<evidence type="ECO:0000256" key="4">
    <source>
        <dbReference type="ARBA" id="ARBA00022475"/>
    </source>
</evidence>
<accession>A0A2T7P2D7</accession>
<dbReference type="GO" id="GO:0030007">
    <property type="term" value="P:intracellular potassium ion homeostasis"/>
    <property type="evidence" value="ECO:0007669"/>
    <property type="project" value="TreeGrafter"/>
</dbReference>
<comment type="subunit">
    <text evidence="19">The sodium/potassium-transporting ATPase is composed of a catalytic alpha subunit, an auxiliary non-catalytic beta subunit and an additional regulatory subunit.</text>
</comment>
<evidence type="ECO:0000256" key="8">
    <source>
        <dbReference type="ARBA" id="ARBA00022692"/>
    </source>
</evidence>
<sequence length="968" mass="106640">MFTENIIMIFPLVAYVGQHRAQYEVNPSAGVSRKDKKKKKKNKNKELDSLKHEIEMDEHRISLEELYNKLGTDPNSGLSPEQAQQIMERDGPNQLTPPKTIPEWVKFAKQMFGGFAILLWLGSILCFIAYGIQTVQTSDPAGDNLYLAIVLAGVVLITGAFSYFQEARSTRIMDSFKNMVPQHFRTFYSFAITLSWCAGQKLNVKAEELVCGDVIECKFGDRVPADIRVISAHGFKVDNSSLTGESEPQTRTPEYTHENPLETRNLAFFSTNAVEGTCRGVVIRVGDNTVMGRIANLASGLEVGDTPIAREISHFIHIITGVAVFFGILFFVIAFLMGYNWLDAVIFLIGIIVANVPEGLLATVTVCLTLTAKRMARKNCLVKNLEAVETLGSTSTICSDKTGTLTQNRMTVTHAWYDNRIIEIDIRDDRTQNSGENSEPTWKALTRVAMLCNRAEFKVGQENVPILKRECNGDASESALLKFAEMAVGKVTEYRSRNKKLIEIPFNSTNKYQVSIHETEDPKDHRYLLVMKGAPERIIDCCSTALVNGEEQPMDEDFKEAFSTAYLELGGLGERVLGFCDLLLPADRFPPGFNFDPEGPNFPITGLRFVGLLSMIDPPRAAVPDAVTRCRSAGIKVIMVTGDHPITAKAIAKGVGIISEGSQTVEDIAAERGSREAKAAVIHGGDLRNMSPAQIDDVLRNHSEIVFARTSPQQKLLIVEGCQRQGQIVAVTGDGVNDSPALKKADIGVAMGIAGSDVSKQAADMILLDDNFASIVTGVEEGRLIFDNLKKTIAYTLTSNIPELTPFLMYIVMNIPLPLGTIAILCIDLGTDMLPSISLAYETAESDIMKRAPRNPAKDKLVNERMISRSYGQIGMIEAMGAFFTYFVVMGENGFWWDRLIGLRSEWDSKAINSLEDSYGQEWISLLGPTAMEGGGSGESMRNEPSAFVLESESLFGLNLVQMLILMD</sequence>
<evidence type="ECO:0000256" key="7">
    <source>
        <dbReference type="ARBA" id="ARBA00022607"/>
    </source>
</evidence>
<name>A0A2T7P2D7_POMCA</name>
<dbReference type="Gene3D" id="3.40.1110.10">
    <property type="entry name" value="Calcium-transporting ATPase, cytoplasmic domain N"/>
    <property type="match status" value="1"/>
</dbReference>
<dbReference type="GO" id="GO:0006883">
    <property type="term" value="P:intracellular sodium ion homeostasis"/>
    <property type="evidence" value="ECO:0007669"/>
    <property type="project" value="TreeGrafter"/>
</dbReference>
<dbReference type="FunFam" id="1.20.1110.10:FF:000096">
    <property type="entry name" value="Na+/K+ ATPase alpha subunit isoform 1"/>
    <property type="match status" value="1"/>
</dbReference>
<keyword evidence="20" id="KW-0479">Metal-binding</keyword>
<dbReference type="AlphaFoldDB" id="A0A2T7P2D7"/>
<dbReference type="PANTHER" id="PTHR43294">
    <property type="entry name" value="SODIUM/POTASSIUM-TRANSPORTING ATPASE SUBUNIT ALPHA"/>
    <property type="match status" value="1"/>
</dbReference>
<gene>
    <name evidence="23" type="ORF">C0Q70_12759</name>
</gene>
<keyword evidence="24" id="KW-1185">Reference proteome</keyword>
<dbReference type="InterPro" id="IPR005775">
    <property type="entry name" value="P-type_ATPase_IIC"/>
</dbReference>
<feature type="domain" description="Cation-transporting P-type ATPase N-terminal" evidence="22">
    <location>
        <begin position="57"/>
        <end position="131"/>
    </location>
</feature>
<dbReference type="EMBL" id="PZQS01000007">
    <property type="protein sequence ID" value="PVD27595.1"/>
    <property type="molecule type" value="Genomic_DNA"/>
</dbReference>
<dbReference type="STRING" id="400727.A0A2T7P2D7"/>
<dbReference type="GO" id="GO:0005524">
    <property type="term" value="F:ATP binding"/>
    <property type="evidence" value="ECO:0007669"/>
    <property type="project" value="UniProtKB-KW"/>
</dbReference>
<dbReference type="Gene3D" id="3.40.50.1000">
    <property type="entry name" value="HAD superfamily/HAD-like"/>
    <property type="match status" value="1"/>
</dbReference>
<dbReference type="NCBIfam" id="TIGR01106">
    <property type="entry name" value="ATPase-IIC_X-K"/>
    <property type="match status" value="1"/>
</dbReference>
<dbReference type="InterPro" id="IPR004014">
    <property type="entry name" value="ATPase_P-typ_cation-transptr_N"/>
</dbReference>
<evidence type="ECO:0000256" key="14">
    <source>
        <dbReference type="ARBA" id="ARBA00023053"/>
    </source>
</evidence>
<keyword evidence="7" id="KW-0740">Sodium/potassium transport</keyword>
<dbReference type="Gene3D" id="2.70.150.10">
    <property type="entry name" value="Calcium-transporting ATPase, cytoplasmic transduction domain A"/>
    <property type="match status" value="1"/>
</dbReference>
<dbReference type="PANTHER" id="PTHR43294:SF13">
    <property type="entry name" value="SODIUM_POTASSIUM-TRANSPORTING ATPASE SUBUNIT ALPHA"/>
    <property type="match status" value="1"/>
</dbReference>
<keyword evidence="5 20" id="KW-0633">Potassium transport</keyword>
<keyword evidence="10 20" id="KW-0067">ATP-binding</keyword>
<keyword evidence="8 20" id="KW-0812">Transmembrane</keyword>
<dbReference type="GO" id="GO:0005886">
    <property type="term" value="C:plasma membrane"/>
    <property type="evidence" value="ECO:0007669"/>
    <property type="project" value="UniProtKB-SubCell"/>
</dbReference>
<dbReference type="SFLD" id="SFLDF00027">
    <property type="entry name" value="p-type_atpase"/>
    <property type="match status" value="1"/>
</dbReference>
<dbReference type="Pfam" id="PF13246">
    <property type="entry name" value="Cation_ATPase"/>
    <property type="match status" value="1"/>
</dbReference>
<keyword evidence="17" id="KW-0739">Sodium transport</keyword>
<dbReference type="FunFam" id="1.20.1110.10:FF:000095">
    <property type="entry name" value="Sodium/potassium-transporting ATPase subunit alpha-1"/>
    <property type="match status" value="1"/>
</dbReference>
<comment type="function">
    <text evidence="18">This is the catalytic component of the active enzyme, which catalyzes the hydrolysis of ATP coupled with the exchange of sodium and potassium ions across the plasma membrane. This action creates the electrochemical gradient of sodium and potassium ions, providing the energy for active transport of various nutrients.</text>
</comment>
<keyword evidence="15 20" id="KW-0406">Ion transport</keyword>
<dbReference type="InterPro" id="IPR036412">
    <property type="entry name" value="HAD-like_sf"/>
</dbReference>
<keyword evidence="6" id="KW-0597">Phosphoprotein</keyword>
<dbReference type="NCBIfam" id="TIGR01494">
    <property type="entry name" value="ATPase_P-type"/>
    <property type="match status" value="2"/>
</dbReference>
<evidence type="ECO:0000256" key="20">
    <source>
        <dbReference type="RuleBase" id="RU362084"/>
    </source>
</evidence>
<dbReference type="Pfam" id="PF00690">
    <property type="entry name" value="Cation_ATPase_N"/>
    <property type="match status" value="1"/>
</dbReference>
<feature type="region of interest" description="Disordered" evidence="21">
    <location>
        <begin position="27"/>
        <end position="49"/>
    </location>
</feature>
<keyword evidence="13 20" id="KW-1133">Transmembrane helix</keyword>
<dbReference type="PROSITE" id="PS00154">
    <property type="entry name" value="ATPASE_E1_E2"/>
    <property type="match status" value="1"/>
</dbReference>
<comment type="subcellular location">
    <subcellularLocation>
        <location evidence="1 20">Cell membrane</location>
        <topology evidence="1 20">Multi-pass membrane protein</topology>
    </subcellularLocation>
</comment>
<dbReference type="Proteomes" id="UP000245119">
    <property type="component" value="Linkage Group LG7"/>
</dbReference>
<dbReference type="InterPro" id="IPR018303">
    <property type="entry name" value="ATPase_P-typ_P_site"/>
</dbReference>
<evidence type="ECO:0000256" key="5">
    <source>
        <dbReference type="ARBA" id="ARBA00022538"/>
    </source>
</evidence>
<dbReference type="InterPro" id="IPR059000">
    <property type="entry name" value="ATPase_P-type_domA"/>
</dbReference>
<dbReference type="InterPro" id="IPR001757">
    <property type="entry name" value="P_typ_ATPase"/>
</dbReference>